<dbReference type="AlphaFoldDB" id="A0A0A1MUG4"/>
<comment type="similarity">
    <text evidence="1">Belongs to the short-chain dehydrogenases/reductases (SDR) family.</text>
</comment>
<keyword evidence="4" id="KW-1185">Reference proteome</keyword>
<evidence type="ECO:0000313" key="4">
    <source>
        <dbReference type="Proteomes" id="UP000040453"/>
    </source>
</evidence>
<dbReference type="GO" id="GO:0016616">
    <property type="term" value="F:oxidoreductase activity, acting on the CH-OH group of donors, NAD or NADP as acceptor"/>
    <property type="evidence" value="ECO:0007669"/>
    <property type="project" value="TreeGrafter"/>
</dbReference>
<dbReference type="STRING" id="545501.BN997_02443"/>
<sequence>MPNLKDQVVLITGANRGQGNGIAQHFASLGAKVALGARNLEDAEALSFKMGQSQSLPVQLDVTKETDWAAAIESVIQAYNKIDVLVNNAGIFIKKPLLETTAEDFHQLIQVNQLGVFMGIKAVAPYMEKQQKGSIINNVSISAFSPINDAAAYAASKAAVSNLSKSAAIELGPKGIRVNSIHPGVIQTNMVSNSNLEVDEAEAIPLKRLGQSNDIAKVAAFLASDESAYCNGAEIVVDGGLTLGTNI</sequence>
<dbReference type="PANTHER" id="PTHR42760:SF133">
    <property type="entry name" value="3-OXOACYL-[ACYL-CARRIER-PROTEIN] REDUCTASE"/>
    <property type="match status" value="1"/>
</dbReference>
<proteinExistence type="inferred from homology"/>
<dbReference type="Proteomes" id="UP000040453">
    <property type="component" value="Unassembled WGS sequence"/>
</dbReference>
<dbReference type="InterPro" id="IPR002347">
    <property type="entry name" value="SDR_fam"/>
</dbReference>
<evidence type="ECO:0000313" key="3">
    <source>
        <dbReference type="EMBL" id="CEI82566.1"/>
    </source>
</evidence>
<dbReference type="GO" id="GO:0006633">
    <property type="term" value="P:fatty acid biosynthetic process"/>
    <property type="evidence" value="ECO:0007669"/>
    <property type="project" value="TreeGrafter"/>
</dbReference>
<dbReference type="EMBL" id="CDGG01000001">
    <property type="protein sequence ID" value="CEI82566.1"/>
    <property type="molecule type" value="Genomic_DNA"/>
</dbReference>
<dbReference type="CDD" id="cd05233">
    <property type="entry name" value="SDR_c"/>
    <property type="match status" value="1"/>
</dbReference>
<dbReference type="NCBIfam" id="NF005559">
    <property type="entry name" value="PRK07231.1"/>
    <property type="match status" value="1"/>
</dbReference>
<keyword evidence="2" id="KW-0560">Oxidoreductase</keyword>
<dbReference type="GO" id="GO:0008206">
    <property type="term" value="P:bile acid metabolic process"/>
    <property type="evidence" value="ECO:0007669"/>
    <property type="project" value="UniProtKB-ARBA"/>
</dbReference>
<dbReference type="InterPro" id="IPR020904">
    <property type="entry name" value="Sc_DH/Rdtase_CS"/>
</dbReference>
<dbReference type="InterPro" id="IPR036291">
    <property type="entry name" value="NAD(P)-bd_dom_sf"/>
</dbReference>
<evidence type="ECO:0000256" key="1">
    <source>
        <dbReference type="ARBA" id="ARBA00006484"/>
    </source>
</evidence>
<protein>
    <submittedName>
        <fullName evidence="3">Cyclopentanol dehydrogenase</fullName>
    </submittedName>
</protein>
<dbReference type="SUPFAM" id="SSF51735">
    <property type="entry name" value="NAD(P)-binding Rossmann-fold domains"/>
    <property type="match status" value="1"/>
</dbReference>
<evidence type="ECO:0000256" key="2">
    <source>
        <dbReference type="ARBA" id="ARBA00023002"/>
    </source>
</evidence>
<dbReference type="PRINTS" id="PR00080">
    <property type="entry name" value="SDRFAMILY"/>
</dbReference>
<dbReference type="Pfam" id="PF13561">
    <property type="entry name" value="adh_short_C2"/>
    <property type="match status" value="1"/>
</dbReference>
<dbReference type="GO" id="GO:0048038">
    <property type="term" value="F:quinone binding"/>
    <property type="evidence" value="ECO:0007669"/>
    <property type="project" value="TreeGrafter"/>
</dbReference>
<dbReference type="PROSITE" id="PS00061">
    <property type="entry name" value="ADH_SHORT"/>
    <property type="match status" value="1"/>
</dbReference>
<accession>A0A0A1MUG4</accession>
<dbReference type="Gene3D" id="3.40.50.720">
    <property type="entry name" value="NAD(P)-binding Rossmann-like Domain"/>
    <property type="match status" value="1"/>
</dbReference>
<dbReference type="RefSeq" id="WP_042532487.1">
    <property type="nucleotide sequence ID" value="NZ_CAXOIH010000005.1"/>
</dbReference>
<reference evidence="3 4" key="1">
    <citation type="submission" date="2014-11" db="EMBL/GenBank/DDBJ databases">
        <authorList>
            <person name="Urmite Genomes Urmite Genomes"/>
        </authorList>
    </citation>
    <scope>NUCLEOTIDE SEQUENCE [LARGE SCALE GENOMIC DNA]</scope>
    <source>
        <strain evidence="3 4">Oc5</strain>
    </source>
</reference>
<organism evidence="3 4">
    <name type="scientific">Oceanobacillus oncorhynchi</name>
    <dbReference type="NCBI Taxonomy" id="545501"/>
    <lineage>
        <taxon>Bacteria</taxon>
        <taxon>Bacillati</taxon>
        <taxon>Bacillota</taxon>
        <taxon>Bacilli</taxon>
        <taxon>Bacillales</taxon>
        <taxon>Bacillaceae</taxon>
        <taxon>Oceanobacillus</taxon>
    </lineage>
</organism>
<dbReference type="OrthoDB" id="286404at2"/>
<dbReference type="PRINTS" id="PR00081">
    <property type="entry name" value="GDHRDH"/>
</dbReference>
<dbReference type="PANTHER" id="PTHR42760">
    <property type="entry name" value="SHORT-CHAIN DEHYDROGENASES/REDUCTASES FAMILY MEMBER"/>
    <property type="match status" value="1"/>
</dbReference>
<name>A0A0A1MUG4_9BACI</name>
<dbReference type="FunFam" id="3.40.50.720:FF:000084">
    <property type="entry name" value="Short-chain dehydrogenase reductase"/>
    <property type="match status" value="1"/>
</dbReference>
<gene>
    <name evidence="3" type="primary">cpnA_2</name>
    <name evidence="3" type="ORF">BN997_02443</name>
</gene>